<reference evidence="2 3" key="1">
    <citation type="submission" date="2018-09" db="EMBL/GenBank/DDBJ databases">
        <title>Murine metabolic-syndrome-specific gut microbial biobank.</title>
        <authorList>
            <person name="Liu C."/>
        </authorList>
    </citation>
    <scope>NUCLEOTIDE SEQUENCE [LARGE SCALE GENOMIC DNA]</scope>
    <source>
        <strain evidence="2 3">0.1xD8-82</strain>
    </source>
</reference>
<feature type="domain" description="Helicase ATP-binding" evidence="1">
    <location>
        <begin position="175"/>
        <end position="326"/>
    </location>
</feature>
<organism evidence="2 3">
    <name type="scientific">Parablautia intestinalis</name>
    <dbReference type="NCBI Taxonomy" id="2320100"/>
    <lineage>
        <taxon>Bacteria</taxon>
        <taxon>Bacillati</taxon>
        <taxon>Bacillota</taxon>
        <taxon>Clostridia</taxon>
        <taxon>Lachnospirales</taxon>
        <taxon>Lachnospiraceae</taxon>
        <taxon>Parablautia</taxon>
    </lineage>
</organism>
<dbReference type="GO" id="GO:0004386">
    <property type="term" value="F:helicase activity"/>
    <property type="evidence" value="ECO:0007669"/>
    <property type="project" value="UniProtKB-KW"/>
</dbReference>
<dbReference type="PROSITE" id="PS51192">
    <property type="entry name" value="HELICASE_ATP_BIND_1"/>
    <property type="match status" value="1"/>
</dbReference>
<dbReference type="Pfam" id="PF04851">
    <property type="entry name" value="ResIII"/>
    <property type="match status" value="1"/>
</dbReference>
<proteinExistence type="predicted"/>
<keyword evidence="2" id="KW-0378">Hydrolase</keyword>
<keyword evidence="2" id="KW-0547">Nucleotide-binding</keyword>
<dbReference type="GO" id="GO:0016787">
    <property type="term" value="F:hydrolase activity"/>
    <property type="evidence" value="ECO:0007669"/>
    <property type="project" value="InterPro"/>
</dbReference>
<dbReference type="Proteomes" id="UP000280696">
    <property type="component" value="Unassembled WGS sequence"/>
</dbReference>
<evidence type="ECO:0000259" key="1">
    <source>
        <dbReference type="PROSITE" id="PS51192"/>
    </source>
</evidence>
<dbReference type="InterPro" id="IPR006935">
    <property type="entry name" value="Helicase/UvrB_N"/>
</dbReference>
<dbReference type="EMBL" id="RAYQ01000077">
    <property type="protein sequence ID" value="RKI85872.1"/>
    <property type="molecule type" value="Genomic_DNA"/>
</dbReference>
<name>A0A3A9A2G5_9FIRM</name>
<dbReference type="Gene3D" id="3.40.50.300">
    <property type="entry name" value="P-loop containing nucleotide triphosphate hydrolases"/>
    <property type="match status" value="1"/>
</dbReference>
<keyword evidence="3" id="KW-1185">Reference proteome</keyword>
<comment type="caution">
    <text evidence="2">The sequence shown here is derived from an EMBL/GenBank/DDBJ whole genome shotgun (WGS) entry which is preliminary data.</text>
</comment>
<gene>
    <name evidence="2" type="ORF">D7V94_22900</name>
</gene>
<dbReference type="AlphaFoldDB" id="A0A3A9A2G5"/>
<dbReference type="SUPFAM" id="SSF52540">
    <property type="entry name" value="P-loop containing nucleoside triphosphate hydrolases"/>
    <property type="match status" value="1"/>
</dbReference>
<evidence type="ECO:0000313" key="3">
    <source>
        <dbReference type="Proteomes" id="UP000280696"/>
    </source>
</evidence>
<sequence length="429" mass="50883">MRMIKEEWRAKASDEERNQYVLEVCESCNFYSCECTSEFCQFAGNHIEDSEQDEQVIDVNEEIIPIKKNAGNCYTIKAVSVKSTEDFGQEDNNVLCAPISVSIVNEKEETTSRVQKRYMHDVPLSYDREKMKNGCIMNRYHVIQVECAEKRVAEGIGEDYRIELDRDGAIKTDTENRWEPQQPIFISAQTGRGKNYFIENALIPYVRELNYRNKTSHKVLILSNRLALQQQIKEHLDGDGNLEGENERIYYYDEFADVMTYQSILRNERRLKRKQRNQHARYIFVICDEAHFFTTDAMFNPYTHMALQEIVKIFQDAIRVYMSATPYECLEYIIKCEEEYQRNYLNWNKPQRKWKGEKMVFYHFKRDYSYLDIKTYSAIGELYDEIVERVNRGEKWLIFIDDKEKCVKVKAELEKAAEKDVTRPRGSVK</sequence>
<keyword evidence="2" id="KW-0347">Helicase</keyword>
<dbReference type="InterPro" id="IPR014001">
    <property type="entry name" value="Helicase_ATP-bd"/>
</dbReference>
<dbReference type="GO" id="GO:0003677">
    <property type="term" value="F:DNA binding"/>
    <property type="evidence" value="ECO:0007669"/>
    <property type="project" value="InterPro"/>
</dbReference>
<keyword evidence="2" id="KW-0067">ATP-binding</keyword>
<dbReference type="GO" id="GO:0005524">
    <property type="term" value="F:ATP binding"/>
    <property type="evidence" value="ECO:0007669"/>
    <property type="project" value="InterPro"/>
</dbReference>
<protein>
    <submittedName>
        <fullName evidence="2">DEAD/DEAH box helicase</fullName>
    </submittedName>
</protein>
<dbReference type="InterPro" id="IPR027417">
    <property type="entry name" value="P-loop_NTPase"/>
</dbReference>
<evidence type="ECO:0000313" key="2">
    <source>
        <dbReference type="EMBL" id="RKI85872.1"/>
    </source>
</evidence>
<dbReference type="OrthoDB" id="1683644at2"/>
<accession>A0A3A9A2G5</accession>